<feature type="region of interest" description="Disordered" evidence="1">
    <location>
        <begin position="114"/>
        <end position="178"/>
    </location>
</feature>
<evidence type="ECO:0008006" key="5">
    <source>
        <dbReference type="Google" id="ProtNLM"/>
    </source>
</evidence>
<feature type="region of interest" description="Disordered" evidence="1">
    <location>
        <begin position="1"/>
        <end position="84"/>
    </location>
</feature>
<feature type="region of interest" description="Disordered" evidence="1">
    <location>
        <begin position="455"/>
        <end position="492"/>
    </location>
</feature>
<feature type="region of interest" description="Disordered" evidence="1">
    <location>
        <begin position="228"/>
        <end position="253"/>
    </location>
</feature>
<dbReference type="Pfam" id="PF00249">
    <property type="entry name" value="Myb_DNA-binding"/>
    <property type="match status" value="2"/>
</dbReference>
<dbReference type="EMBL" id="HBER01017021">
    <property type="protein sequence ID" value="CAD8533347.1"/>
    <property type="molecule type" value="Transcribed_RNA"/>
</dbReference>
<proteinExistence type="predicted"/>
<dbReference type="PANTHER" id="PTHR45614">
    <property type="entry name" value="MYB PROTEIN-RELATED"/>
    <property type="match status" value="1"/>
</dbReference>
<reference evidence="4" key="1">
    <citation type="submission" date="2021-01" db="EMBL/GenBank/DDBJ databases">
        <authorList>
            <person name="Corre E."/>
            <person name="Pelletier E."/>
            <person name="Niang G."/>
            <person name="Scheremetjew M."/>
            <person name="Finn R."/>
            <person name="Kale V."/>
            <person name="Holt S."/>
            <person name="Cochrane G."/>
            <person name="Meng A."/>
            <person name="Brown T."/>
            <person name="Cohen L."/>
        </authorList>
    </citation>
    <scope>NUCLEOTIDE SEQUENCE</scope>
    <source>
        <strain evidence="4">RCC1130</strain>
    </source>
</reference>
<dbReference type="SUPFAM" id="SSF46689">
    <property type="entry name" value="Homeodomain-like"/>
    <property type="match status" value="1"/>
</dbReference>
<evidence type="ECO:0000313" key="4">
    <source>
        <dbReference type="EMBL" id="CAD8533347.1"/>
    </source>
</evidence>
<feature type="domain" description="HTH myb-type" evidence="3">
    <location>
        <begin position="495"/>
        <end position="541"/>
    </location>
</feature>
<feature type="compositionally biased region" description="Low complexity" evidence="1">
    <location>
        <begin position="50"/>
        <end position="60"/>
    </location>
</feature>
<evidence type="ECO:0000259" key="3">
    <source>
        <dbReference type="PROSITE" id="PS51294"/>
    </source>
</evidence>
<dbReference type="GO" id="GO:0000981">
    <property type="term" value="F:DNA-binding transcription factor activity, RNA polymerase II-specific"/>
    <property type="evidence" value="ECO:0007669"/>
    <property type="project" value="TreeGrafter"/>
</dbReference>
<sequence>MGADEAVCLSPSAQRGGTHATFGALSDTEHHWPSPGSSTVQLSPSPSPSPSCVTAAATTLTPPPQKSSSPAPLPETEDAASSEVARSITASALLLLQEAPAYERHEIAGFRCFSQPPSCRASPPTAATENDAKSFEMAPSGSIESEARSSRDAAGGEPSGARWSRDAAEADARWHRDRDEDCVSQSAVASAQRVVVNTHRALRQMHMQATHTPGERQQQVHFDEASPLLHGHDRDAPRRLASSATSPEDELELPPPLHLVVRLAGGGAVSVGEVDASWTHPNGLFGEAGASWREPTVPEADGSLSALCEPQSRLVSLAAHGEDGGGSLQGRQGGRSASDAALWQAALAAQGYVQGRVQRVPPPVEMPPPCEAEAFTRTPYRCKRCGAPKRGHVCSRQRQEGESSGNRKEWSGDEDRIIIESVSSLGCKWRHIAQLLPGRSDDAVRNRWSRLREQVEQSLPGFPARSGGDGGGRSRSRSADSDELLPTDKAPRLGWTPAEDAIIEAGVSELGHRWLLIASRLPGRTDHAIRNRWFRLQTMRQ</sequence>
<accession>A0A7S0IVM9</accession>
<dbReference type="GO" id="GO:0005634">
    <property type="term" value="C:nucleus"/>
    <property type="evidence" value="ECO:0007669"/>
    <property type="project" value="TreeGrafter"/>
</dbReference>
<dbReference type="InterPro" id="IPR009057">
    <property type="entry name" value="Homeodomain-like_sf"/>
</dbReference>
<feature type="compositionally biased region" description="Basic and acidic residues" evidence="1">
    <location>
        <begin position="397"/>
        <end position="411"/>
    </location>
</feature>
<organism evidence="4">
    <name type="scientific">Calcidiscus leptoporus</name>
    <dbReference type="NCBI Taxonomy" id="127549"/>
    <lineage>
        <taxon>Eukaryota</taxon>
        <taxon>Haptista</taxon>
        <taxon>Haptophyta</taxon>
        <taxon>Prymnesiophyceae</taxon>
        <taxon>Coccolithales</taxon>
        <taxon>Calcidiscaceae</taxon>
        <taxon>Calcidiscus</taxon>
    </lineage>
</organism>
<feature type="domain" description="HTH myb-type" evidence="3">
    <location>
        <begin position="406"/>
        <end position="456"/>
    </location>
</feature>
<feature type="domain" description="Myb-like" evidence="2">
    <location>
        <begin position="487"/>
        <end position="537"/>
    </location>
</feature>
<dbReference type="InterPro" id="IPR001005">
    <property type="entry name" value="SANT/Myb"/>
</dbReference>
<dbReference type="InterPro" id="IPR017930">
    <property type="entry name" value="Myb_dom"/>
</dbReference>
<feature type="compositionally biased region" description="Basic and acidic residues" evidence="1">
    <location>
        <begin position="163"/>
        <end position="178"/>
    </location>
</feature>
<protein>
    <recommendedName>
        <fullName evidence="5">Myb-like domain-containing protein</fullName>
    </recommendedName>
</protein>
<dbReference type="SMART" id="SM00717">
    <property type="entry name" value="SANT"/>
    <property type="match status" value="2"/>
</dbReference>
<evidence type="ECO:0000256" key="1">
    <source>
        <dbReference type="SAM" id="MobiDB-lite"/>
    </source>
</evidence>
<dbReference type="AlphaFoldDB" id="A0A7S0IVM9"/>
<dbReference type="CDD" id="cd00167">
    <property type="entry name" value="SANT"/>
    <property type="match status" value="2"/>
</dbReference>
<dbReference type="PROSITE" id="PS51294">
    <property type="entry name" value="HTH_MYB"/>
    <property type="match status" value="2"/>
</dbReference>
<dbReference type="Gene3D" id="1.10.10.60">
    <property type="entry name" value="Homeodomain-like"/>
    <property type="match status" value="2"/>
</dbReference>
<dbReference type="PROSITE" id="PS50090">
    <property type="entry name" value="MYB_LIKE"/>
    <property type="match status" value="2"/>
</dbReference>
<gene>
    <name evidence="4" type="ORF">CLEP1334_LOCUS8602</name>
</gene>
<dbReference type="InterPro" id="IPR050560">
    <property type="entry name" value="MYB_TF"/>
</dbReference>
<dbReference type="PANTHER" id="PTHR45614:SF25">
    <property type="entry name" value="MYB PROTEIN"/>
    <property type="match status" value="1"/>
</dbReference>
<feature type="region of interest" description="Disordered" evidence="1">
    <location>
        <begin position="391"/>
        <end position="411"/>
    </location>
</feature>
<name>A0A7S0IVM9_9EUKA</name>
<feature type="domain" description="Myb-like" evidence="2">
    <location>
        <begin position="402"/>
        <end position="452"/>
    </location>
</feature>
<dbReference type="GO" id="GO:0000978">
    <property type="term" value="F:RNA polymerase II cis-regulatory region sequence-specific DNA binding"/>
    <property type="evidence" value="ECO:0007669"/>
    <property type="project" value="TreeGrafter"/>
</dbReference>
<evidence type="ECO:0000259" key="2">
    <source>
        <dbReference type="PROSITE" id="PS50090"/>
    </source>
</evidence>